<keyword evidence="2 4" id="KW-0479">Metal-binding</keyword>
<dbReference type="Proteomes" id="UP001228113">
    <property type="component" value="Chromosome"/>
</dbReference>
<feature type="domain" description="Cytochrome c" evidence="6">
    <location>
        <begin position="21"/>
        <end position="161"/>
    </location>
</feature>
<reference evidence="7" key="1">
    <citation type="journal article" date="2023" name="Int. J. Syst. Evol. Microbiol.">
        <title>Mesoterricola silvestris gen. nov., sp. nov., Mesoterricola sediminis sp. nov., Geothrix oryzae sp. nov., Geothrix edaphica sp. nov., Geothrix rubra sp. nov., and Geothrix limicola sp. nov., six novel members of Acidobacteriota isolated from soils.</title>
        <authorList>
            <person name="Itoh H."/>
            <person name="Sugisawa Y."/>
            <person name="Mise K."/>
            <person name="Xu Z."/>
            <person name="Kuniyasu M."/>
            <person name="Ushijima N."/>
            <person name="Kawano K."/>
            <person name="Kobayashi E."/>
            <person name="Shiratori Y."/>
            <person name="Masuda Y."/>
            <person name="Senoo K."/>
        </authorList>
    </citation>
    <scope>NUCLEOTIDE SEQUENCE</scope>
    <source>
        <strain evidence="7">W786</strain>
    </source>
</reference>
<sequence length="176" mass="18584">MHRTLLVLALGLVPAWAAGPTPVKRGAYLVTLMGCNDCHTPMKMGDRGPEPDLARMLSGHPSALVMPPAPAFDPKDPWAWHGAVTNTAFAGPWGVSYAANLTPDTATGLGAWSEQDFVTSLRAGKHAGKGRPILPPMPWQGIGQATDEDLKAIFAFLRSIRPIANAVPDPSAPAHP</sequence>
<dbReference type="Gene3D" id="1.10.760.10">
    <property type="entry name" value="Cytochrome c-like domain"/>
    <property type="match status" value="1"/>
</dbReference>
<dbReference type="GO" id="GO:0020037">
    <property type="term" value="F:heme binding"/>
    <property type="evidence" value="ECO:0007669"/>
    <property type="project" value="InterPro"/>
</dbReference>
<evidence type="ECO:0000313" key="7">
    <source>
        <dbReference type="EMBL" id="BDU78537.1"/>
    </source>
</evidence>
<name>A0AA48GVS8_9BACT</name>
<dbReference type="PANTHER" id="PTHR35008:SF4">
    <property type="entry name" value="BLL4482 PROTEIN"/>
    <property type="match status" value="1"/>
</dbReference>
<keyword evidence="3 4" id="KW-0408">Iron</keyword>
<evidence type="ECO:0000256" key="1">
    <source>
        <dbReference type="ARBA" id="ARBA00022617"/>
    </source>
</evidence>
<dbReference type="PROSITE" id="PS51007">
    <property type="entry name" value="CYTC"/>
    <property type="match status" value="1"/>
</dbReference>
<dbReference type="SUPFAM" id="SSF46626">
    <property type="entry name" value="Cytochrome c"/>
    <property type="match status" value="1"/>
</dbReference>
<dbReference type="InterPro" id="IPR051459">
    <property type="entry name" value="Cytochrome_c-type_DH"/>
</dbReference>
<feature type="chain" id="PRO_5041336479" description="Cytochrome c domain-containing protein" evidence="5">
    <location>
        <begin position="18"/>
        <end position="176"/>
    </location>
</feature>
<dbReference type="GO" id="GO:0046872">
    <property type="term" value="F:metal ion binding"/>
    <property type="evidence" value="ECO:0007669"/>
    <property type="project" value="UniProtKB-KW"/>
</dbReference>
<dbReference type="PANTHER" id="PTHR35008">
    <property type="entry name" value="BLL4482 PROTEIN-RELATED"/>
    <property type="match status" value="1"/>
</dbReference>
<evidence type="ECO:0000256" key="3">
    <source>
        <dbReference type="ARBA" id="ARBA00023004"/>
    </source>
</evidence>
<evidence type="ECO:0000313" key="8">
    <source>
        <dbReference type="Proteomes" id="UP001228113"/>
    </source>
</evidence>
<dbReference type="InterPro" id="IPR009056">
    <property type="entry name" value="Cyt_c-like_dom"/>
</dbReference>
<evidence type="ECO:0000256" key="4">
    <source>
        <dbReference type="PROSITE-ProRule" id="PRU00433"/>
    </source>
</evidence>
<feature type="signal peptide" evidence="5">
    <location>
        <begin position="1"/>
        <end position="17"/>
    </location>
</feature>
<accession>A0AA48GVS8</accession>
<evidence type="ECO:0000256" key="5">
    <source>
        <dbReference type="SAM" id="SignalP"/>
    </source>
</evidence>
<evidence type="ECO:0000256" key="2">
    <source>
        <dbReference type="ARBA" id="ARBA00022723"/>
    </source>
</evidence>
<keyword evidence="5" id="KW-0732">Signal</keyword>
<dbReference type="EMBL" id="AP027081">
    <property type="protein sequence ID" value="BDU78537.1"/>
    <property type="molecule type" value="Genomic_DNA"/>
</dbReference>
<dbReference type="InterPro" id="IPR036909">
    <property type="entry name" value="Cyt_c-like_dom_sf"/>
</dbReference>
<dbReference type="KEGG" id="msea:METESE_34950"/>
<protein>
    <recommendedName>
        <fullName evidence="6">Cytochrome c domain-containing protein</fullName>
    </recommendedName>
</protein>
<gene>
    <name evidence="7" type="ORF">METESE_34950</name>
</gene>
<organism evidence="7 8">
    <name type="scientific">Mesoterricola sediminis</name>
    <dbReference type="NCBI Taxonomy" id="2927980"/>
    <lineage>
        <taxon>Bacteria</taxon>
        <taxon>Pseudomonadati</taxon>
        <taxon>Acidobacteriota</taxon>
        <taxon>Holophagae</taxon>
        <taxon>Holophagales</taxon>
        <taxon>Holophagaceae</taxon>
        <taxon>Mesoterricola</taxon>
    </lineage>
</organism>
<proteinExistence type="predicted"/>
<keyword evidence="1 4" id="KW-0349">Heme</keyword>
<dbReference type="AlphaFoldDB" id="A0AA48GVS8"/>
<keyword evidence="8" id="KW-1185">Reference proteome</keyword>
<evidence type="ECO:0000259" key="6">
    <source>
        <dbReference type="PROSITE" id="PS51007"/>
    </source>
</evidence>
<dbReference type="RefSeq" id="WP_243328973.1">
    <property type="nucleotide sequence ID" value="NZ_AP027081.1"/>
</dbReference>
<dbReference type="GO" id="GO:0009055">
    <property type="term" value="F:electron transfer activity"/>
    <property type="evidence" value="ECO:0007669"/>
    <property type="project" value="InterPro"/>
</dbReference>
<dbReference type="Pfam" id="PF00034">
    <property type="entry name" value="Cytochrom_C"/>
    <property type="match status" value="1"/>
</dbReference>